<organism evidence="1">
    <name type="scientific">marine sediment metagenome</name>
    <dbReference type="NCBI Taxonomy" id="412755"/>
    <lineage>
        <taxon>unclassified sequences</taxon>
        <taxon>metagenomes</taxon>
        <taxon>ecological metagenomes</taxon>
    </lineage>
</organism>
<dbReference type="AlphaFoldDB" id="X1MDZ0"/>
<dbReference type="EMBL" id="BARV01004568">
    <property type="protein sequence ID" value="GAI04574.1"/>
    <property type="molecule type" value="Genomic_DNA"/>
</dbReference>
<evidence type="ECO:0000313" key="1">
    <source>
        <dbReference type="EMBL" id="GAI04574.1"/>
    </source>
</evidence>
<sequence>MIGQVNVAQATAVVGFDCFANQTWRVAARERRLRGMGFTGSAVAGDCAVDI</sequence>
<comment type="caution">
    <text evidence="1">The sequence shown here is derived from an EMBL/GenBank/DDBJ whole genome shotgun (WGS) entry which is preliminary data.</text>
</comment>
<name>X1MDZ0_9ZZZZ</name>
<accession>X1MDZ0</accession>
<proteinExistence type="predicted"/>
<feature type="non-terminal residue" evidence="1">
    <location>
        <position position="51"/>
    </location>
</feature>
<gene>
    <name evidence="1" type="ORF">S06H3_10045</name>
</gene>
<protein>
    <submittedName>
        <fullName evidence="1">Uncharacterized protein</fullName>
    </submittedName>
</protein>
<reference evidence="1" key="1">
    <citation type="journal article" date="2014" name="Front. Microbiol.">
        <title>High frequency of phylogenetically diverse reductive dehalogenase-homologous genes in deep subseafloor sedimentary metagenomes.</title>
        <authorList>
            <person name="Kawai M."/>
            <person name="Futagami T."/>
            <person name="Toyoda A."/>
            <person name="Takaki Y."/>
            <person name="Nishi S."/>
            <person name="Hori S."/>
            <person name="Arai W."/>
            <person name="Tsubouchi T."/>
            <person name="Morono Y."/>
            <person name="Uchiyama I."/>
            <person name="Ito T."/>
            <person name="Fujiyama A."/>
            <person name="Inagaki F."/>
            <person name="Takami H."/>
        </authorList>
    </citation>
    <scope>NUCLEOTIDE SEQUENCE</scope>
    <source>
        <strain evidence="1">Expedition CK06-06</strain>
    </source>
</reference>